<evidence type="ECO:0000256" key="1">
    <source>
        <dbReference type="SAM" id="MobiDB-lite"/>
    </source>
</evidence>
<dbReference type="WBParaSite" id="scaffold16703_cov347.g18356">
    <property type="protein sequence ID" value="scaffold16703_cov347.g18356"/>
    <property type="gene ID" value="scaffold16703_cov347.g18356"/>
</dbReference>
<dbReference type="Proteomes" id="UP000887561">
    <property type="component" value="Unplaced"/>
</dbReference>
<protein>
    <submittedName>
        <fullName evidence="3">Uncharacterized protein</fullName>
    </submittedName>
</protein>
<sequence>MLLGTAIATMSCEMREAVIVADFFEQIQFSDFARQILFSNNCDNIINNPLIIQQQQQQQSAITNIPNYNLNQNSIASLTNNHHHQKQQQPPNSSTISPQTQSLLVAATPQTSLNGMLLGGNTPATAVNNNTPMNVLNGL</sequence>
<keyword evidence="2" id="KW-1185">Reference proteome</keyword>
<feature type="region of interest" description="Disordered" evidence="1">
    <location>
        <begin position="80"/>
        <end position="99"/>
    </location>
</feature>
<name>A0A915LU40_MELJA</name>
<accession>A0A915LU40</accession>
<evidence type="ECO:0000313" key="2">
    <source>
        <dbReference type="Proteomes" id="UP000887561"/>
    </source>
</evidence>
<dbReference type="AlphaFoldDB" id="A0A915LU40"/>
<organism evidence="2 3">
    <name type="scientific">Meloidogyne javanica</name>
    <name type="common">Root-knot nematode worm</name>
    <dbReference type="NCBI Taxonomy" id="6303"/>
    <lineage>
        <taxon>Eukaryota</taxon>
        <taxon>Metazoa</taxon>
        <taxon>Ecdysozoa</taxon>
        <taxon>Nematoda</taxon>
        <taxon>Chromadorea</taxon>
        <taxon>Rhabditida</taxon>
        <taxon>Tylenchina</taxon>
        <taxon>Tylenchomorpha</taxon>
        <taxon>Tylenchoidea</taxon>
        <taxon>Meloidogynidae</taxon>
        <taxon>Meloidogyninae</taxon>
        <taxon>Meloidogyne</taxon>
        <taxon>Meloidogyne incognita group</taxon>
    </lineage>
</organism>
<proteinExistence type="predicted"/>
<reference evidence="3" key="1">
    <citation type="submission" date="2022-11" db="UniProtKB">
        <authorList>
            <consortium name="WormBaseParasite"/>
        </authorList>
    </citation>
    <scope>IDENTIFICATION</scope>
</reference>
<evidence type="ECO:0000313" key="3">
    <source>
        <dbReference type="WBParaSite" id="scaffold16703_cov347.g18356"/>
    </source>
</evidence>